<comment type="caution">
    <text evidence="1">The sequence shown here is derived from an EMBL/GenBank/DDBJ whole genome shotgun (WGS) entry which is preliminary data.</text>
</comment>
<evidence type="ECO:0000313" key="2">
    <source>
        <dbReference type="Proteomes" id="UP001229421"/>
    </source>
</evidence>
<accession>A0AAD8KQH5</accession>
<keyword evidence="2" id="KW-1185">Reference proteome</keyword>
<proteinExistence type="predicted"/>
<reference evidence="1" key="1">
    <citation type="journal article" date="2023" name="bioRxiv">
        <title>Improved chromosome-level genome assembly for marigold (Tagetes erecta).</title>
        <authorList>
            <person name="Jiang F."/>
            <person name="Yuan L."/>
            <person name="Wang S."/>
            <person name="Wang H."/>
            <person name="Xu D."/>
            <person name="Wang A."/>
            <person name="Fan W."/>
        </authorList>
    </citation>
    <scope>NUCLEOTIDE SEQUENCE</scope>
    <source>
        <strain evidence="1">WSJ</strain>
        <tissue evidence="1">Leaf</tissue>
    </source>
</reference>
<dbReference type="Proteomes" id="UP001229421">
    <property type="component" value="Unassembled WGS sequence"/>
</dbReference>
<organism evidence="1 2">
    <name type="scientific">Tagetes erecta</name>
    <name type="common">African marigold</name>
    <dbReference type="NCBI Taxonomy" id="13708"/>
    <lineage>
        <taxon>Eukaryota</taxon>
        <taxon>Viridiplantae</taxon>
        <taxon>Streptophyta</taxon>
        <taxon>Embryophyta</taxon>
        <taxon>Tracheophyta</taxon>
        <taxon>Spermatophyta</taxon>
        <taxon>Magnoliopsida</taxon>
        <taxon>eudicotyledons</taxon>
        <taxon>Gunneridae</taxon>
        <taxon>Pentapetalae</taxon>
        <taxon>asterids</taxon>
        <taxon>campanulids</taxon>
        <taxon>Asterales</taxon>
        <taxon>Asteraceae</taxon>
        <taxon>Asteroideae</taxon>
        <taxon>Heliantheae alliance</taxon>
        <taxon>Tageteae</taxon>
        <taxon>Tagetes</taxon>
    </lineage>
</organism>
<evidence type="ECO:0000313" key="1">
    <source>
        <dbReference type="EMBL" id="KAK1423865.1"/>
    </source>
</evidence>
<dbReference type="AlphaFoldDB" id="A0AAD8KQH5"/>
<dbReference type="EMBL" id="JAUHHV010000005">
    <property type="protein sequence ID" value="KAK1423865.1"/>
    <property type="molecule type" value="Genomic_DNA"/>
</dbReference>
<gene>
    <name evidence="1" type="ORF">QVD17_19174</name>
</gene>
<sequence length="70" mass="7452">MVVIFKSYKEAEGTSSSSSPPHRLHLHLATTTQQMNVDPSESLEVYTAIVLLIEDGGGGAKIVIGAKINL</sequence>
<protein>
    <submittedName>
        <fullName evidence="1">Uncharacterized protein</fullName>
    </submittedName>
</protein>
<name>A0AAD8KQH5_TARER</name>